<sequence>MFKKLILIIFLFLSSYLLYAGDVSDYLLGVSAFKDQLYDVAKISLEDFLKDAKDEKKINFAKYLLYQIYLSEDNYDKALELINELENVNDKKIDTKLLRYDKVKILAEKDCDLAKSYLIENFYDYTLKAYLSSNCKVDKDISKKSLRLKLDNKLRLALAIKLKDFPEEASKQFDKIDIRKLDNKNKKSFAILFYKNGNYDKFWKIYRYYKDSDMVNLALDRVWDIKKYDSFLKSFEINRKKYKISNINYCRAYKIQKENGLKVDCDLLDNCFVKHDEKYYESYLNCSLAIKDIDKFKKRYLLWSKKSDKIKCMYAYDGYKLNLLRISDFKNCKNRYDIADKLLADEKAKEVLLLLSEDSSDQGLYFKVLAYLLLNDTASAEKAMKKIKDKEILNKLNEFMK</sequence>
<protein>
    <submittedName>
        <fullName evidence="1">Uncharacterized protein</fullName>
    </submittedName>
</protein>
<dbReference type="STRING" id="639282.DEFDS_1393"/>
<proteinExistence type="predicted"/>
<evidence type="ECO:0000313" key="2">
    <source>
        <dbReference type="Proteomes" id="UP000001520"/>
    </source>
</evidence>
<evidence type="ECO:0000313" key="1">
    <source>
        <dbReference type="EMBL" id="BAI80854.1"/>
    </source>
</evidence>
<organism evidence="1 2">
    <name type="scientific">Deferribacter desulfuricans (strain DSM 14783 / JCM 11476 / NBRC 101012 / SSM1)</name>
    <dbReference type="NCBI Taxonomy" id="639282"/>
    <lineage>
        <taxon>Bacteria</taxon>
        <taxon>Pseudomonadati</taxon>
        <taxon>Deferribacterota</taxon>
        <taxon>Deferribacteres</taxon>
        <taxon>Deferribacterales</taxon>
        <taxon>Deferribacteraceae</taxon>
        <taxon>Deferribacter</taxon>
    </lineage>
</organism>
<dbReference type="eggNOG" id="ENOG5030VQQ">
    <property type="taxonomic scope" value="Bacteria"/>
</dbReference>
<accession>D3PE31</accession>
<dbReference type="AlphaFoldDB" id="D3PE31"/>
<name>D3PE31_DEFDS</name>
<reference evidence="1 2" key="1">
    <citation type="journal article" date="2010" name="DNA Res.">
        <title>Bacterial lifestyle in a deep-sea hydrothermal vent chimney revealed by the genome sequence of the thermophilic bacterium Deferribacter desulfuricans SSM1.</title>
        <authorList>
            <person name="Takaki Y."/>
            <person name="Shimamura S."/>
            <person name="Nakagawa S."/>
            <person name="Fukuhara Y."/>
            <person name="Horikawa H."/>
            <person name="Ankai A."/>
            <person name="Harada T."/>
            <person name="Hosoyama A."/>
            <person name="Oguchi A."/>
            <person name="Fukui S."/>
            <person name="Fujita N."/>
            <person name="Takami H."/>
            <person name="Takai K."/>
        </authorList>
    </citation>
    <scope>NUCLEOTIDE SEQUENCE [LARGE SCALE GENOMIC DNA]</scope>
    <source>
        <strain evidence="2">DSM 14783 / JCM 11476 / NBRC 101012 / SSM1</strain>
    </source>
</reference>
<dbReference type="RefSeq" id="WP_013008100.1">
    <property type="nucleotide sequence ID" value="NC_013939.1"/>
</dbReference>
<gene>
    <name evidence="1" type="ordered locus">DEFDS_1393</name>
</gene>
<keyword evidence="2" id="KW-1185">Reference proteome</keyword>
<dbReference type="KEGG" id="ddf:DEFDS_1393"/>
<dbReference type="HOGENOM" id="CLU_686466_0_0_0"/>
<dbReference type="EMBL" id="AP011529">
    <property type="protein sequence ID" value="BAI80854.1"/>
    <property type="molecule type" value="Genomic_DNA"/>
</dbReference>
<dbReference type="OrthoDB" id="9786696at2"/>
<dbReference type="Proteomes" id="UP000001520">
    <property type="component" value="Chromosome"/>
</dbReference>